<evidence type="ECO:0000256" key="5">
    <source>
        <dbReference type="ARBA" id="ARBA00023242"/>
    </source>
</evidence>
<protein>
    <submittedName>
        <fullName evidence="10">Protein SMG5</fullName>
    </submittedName>
</protein>
<dbReference type="InterPro" id="IPR019458">
    <property type="entry name" value="Est1-like_N"/>
</dbReference>
<dbReference type="EMBL" id="BGZK01001434">
    <property type="protein sequence ID" value="GBP79847.1"/>
    <property type="molecule type" value="Genomic_DNA"/>
</dbReference>
<reference evidence="10 11" key="1">
    <citation type="journal article" date="2019" name="Commun. Biol.">
        <title>The bagworm genome reveals a unique fibroin gene that provides high tensile strength.</title>
        <authorList>
            <person name="Kono N."/>
            <person name="Nakamura H."/>
            <person name="Ohtoshi R."/>
            <person name="Tomita M."/>
            <person name="Numata K."/>
            <person name="Arakawa K."/>
        </authorList>
    </citation>
    <scope>NUCLEOTIDE SEQUENCE [LARGE SCALE GENOMIC DNA]</scope>
</reference>
<dbReference type="GO" id="GO:0070034">
    <property type="term" value="F:telomerase RNA binding"/>
    <property type="evidence" value="ECO:0007669"/>
    <property type="project" value="TreeGrafter"/>
</dbReference>
<keyword evidence="3" id="KW-0963">Cytoplasm</keyword>
<feature type="domain" description="DNA/RNA-binding" evidence="7">
    <location>
        <begin position="194"/>
        <end position="398"/>
    </location>
</feature>
<feature type="compositionally biased region" description="Basic and acidic residues" evidence="6">
    <location>
        <begin position="456"/>
        <end position="467"/>
    </location>
</feature>
<gene>
    <name evidence="10" type="primary">Smg5</name>
    <name evidence="10" type="ORF">EVAR_89286_1</name>
</gene>
<keyword evidence="5" id="KW-0539">Nucleus</keyword>
<dbReference type="Gene3D" id="1.25.40.10">
    <property type="entry name" value="Tetratricopeptide repeat domain"/>
    <property type="match status" value="1"/>
</dbReference>
<dbReference type="CDD" id="cd09884">
    <property type="entry name" value="PIN_Smg5-like"/>
    <property type="match status" value="1"/>
</dbReference>
<feature type="region of interest" description="Disordered" evidence="6">
    <location>
        <begin position="425"/>
        <end position="544"/>
    </location>
</feature>
<dbReference type="AlphaFoldDB" id="A0A4C1YZM0"/>
<dbReference type="GO" id="GO:0005737">
    <property type="term" value="C:cytoplasm"/>
    <property type="evidence" value="ECO:0007669"/>
    <property type="project" value="UniProtKB-SubCell"/>
</dbReference>
<keyword evidence="11" id="KW-1185">Reference proteome</keyword>
<feature type="domain" description="PIN" evidence="9">
    <location>
        <begin position="810"/>
        <end position="878"/>
    </location>
</feature>
<feature type="compositionally biased region" description="Basic residues" evidence="6">
    <location>
        <begin position="477"/>
        <end position="487"/>
    </location>
</feature>
<dbReference type="GO" id="GO:0042162">
    <property type="term" value="F:telomeric DNA binding"/>
    <property type="evidence" value="ECO:0007669"/>
    <property type="project" value="TreeGrafter"/>
</dbReference>
<evidence type="ECO:0000256" key="4">
    <source>
        <dbReference type="ARBA" id="ARBA00023161"/>
    </source>
</evidence>
<dbReference type="InterPro" id="IPR045153">
    <property type="entry name" value="Est1/Ebs1-like"/>
</dbReference>
<comment type="subcellular location">
    <subcellularLocation>
        <location evidence="2">Cytoplasm</location>
    </subcellularLocation>
    <subcellularLocation>
        <location evidence="1">Nucleus</location>
    </subcellularLocation>
</comment>
<dbReference type="PANTHER" id="PTHR15696">
    <property type="entry name" value="SMG-7 SUPPRESSOR WITH MORPHOLOGICAL EFFECT ON GENITALIA PROTEIN 7"/>
    <property type="match status" value="1"/>
</dbReference>
<evidence type="ECO:0000259" key="7">
    <source>
        <dbReference type="Pfam" id="PF10373"/>
    </source>
</evidence>
<keyword evidence="4" id="KW-0866">Nonsense-mediated mRNA decay</keyword>
<name>A0A4C1YZM0_EUMVA</name>
<feature type="domain" description="Telomerase activating protein Est1-like N-terminal" evidence="8">
    <location>
        <begin position="78"/>
        <end position="184"/>
    </location>
</feature>
<evidence type="ECO:0000256" key="1">
    <source>
        <dbReference type="ARBA" id="ARBA00004123"/>
    </source>
</evidence>
<comment type="caution">
    <text evidence="10">The sequence shown here is derived from an EMBL/GenBank/DDBJ whole genome shotgun (WGS) entry which is preliminary data.</text>
</comment>
<dbReference type="OrthoDB" id="5920073at2759"/>
<organism evidence="10 11">
    <name type="scientific">Eumeta variegata</name>
    <name type="common">Bagworm moth</name>
    <name type="synonym">Eumeta japonica</name>
    <dbReference type="NCBI Taxonomy" id="151549"/>
    <lineage>
        <taxon>Eukaryota</taxon>
        <taxon>Metazoa</taxon>
        <taxon>Ecdysozoa</taxon>
        <taxon>Arthropoda</taxon>
        <taxon>Hexapoda</taxon>
        <taxon>Insecta</taxon>
        <taxon>Pterygota</taxon>
        <taxon>Neoptera</taxon>
        <taxon>Endopterygota</taxon>
        <taxon>Lepidoptera</taxon>
        <taxon>Glossata</taxon>
        <taxon>Ditrysia</taxon>
        <taxon>Tineoidea</taxon>
        <taxon>Psychidae</taxon>
        <taxon>Oiketicinae</taxon>
        <taxon>Eumeta</taxon>
    </lineage>
</organism>
<dbReference type="SUPFAM" id="SSF48452">
    <property type="entry name" value="TPR-like"/>
    <property type="match status" value="1"/>
</dbReference>
<dbReference type="Proteomes" id="UP000299102">
    <property type="component" value="Unassembled WGS sequence"/>
</dbReference>
<accession>A0A4C1YZM0</accession>
<proteinExistence type="predicted"/>
<evidence type="ECO:0000256" key="2">
    <source>
        <dbReference type="ARBA" id="ARBA00004496"/>
    </source>
</evidence>
<dbReference type="Pfam" id="PF10373">
    <property type="entry name" value="EST1_DNA_bind"/>
    <property type="match status" value="1"/>
</dbReference>
<dbReference type="Pfam" id="PF13638">
    <property type="entry name" value="PIN_4"/>
    <property type="match status" value="1"/>
</dbReference>
<dbReference type="InterPro" id="IPR002716">
    <property type="entry name" value="PIN_dom"/>
</dbReference>
<evidence type="ECO:0000256" key="3">
    <source>
        <dbReference type="ARBA" id="ARBA00022490"/>
    </source>
</evidence>
<evidence type="ECO:0000313" key="11">
    <source>
        <dbReference type="Proteomes" id="UP000299102"/>
    </source>
</evidence>
<dbReference type="STRING" id="151549.A0A4C1YZM0"/>
<evidence type="ECO:0000259" key="9">
    <source>
        <dbReference type="Pfam" id="PF13638"/>
    </source>
</evidence>
<evidence type="ECO:0000256" key="6">
    <source>
        <dbReference type="SAM" id="MobiDB-lite"/>
    </source>
</evidence>
<dbReference type="GO" id="GO:0005697">
    <property type="term" value="C:telomerase holoenzyme complex"/>
    <property type="evidence" value="ECO:0007669"/>
    <property type="project" value="TreeGrafter"/>
</dbReference>
<dbReference type="Gene3D" id="3.40.50.1010">
    <property type="entry name" value="5'-nuclease"/>
    <property type="match status" value="1"/>
</dbReference>
<evidence type="ECO:0000259" key="8">
    <source>
        <dbReference type="Pfam" id="PF10374"/>
    </source>
</evidence>
<sequence length="985" mass="112518">MKSARSENSEVDVVEINERIKKLYRYVSDIARRIDEAVAGCCSVADLFSINIELLRHKLRDNCEKLMLLDPINYGKKCLELLWRKVYYETVSAAKKLNKADEDYDNYLFTHILCGIGHLHHLIARIQHDMKLQIKEIDYIQLHNDEEIENMSDSAINNEFLVWGRSILHSCLIYLGDLSRYQVEIFHTVDSSIAARYYLQASHLDLSSGMPYNQLGNLYLDKNHNLDSVCYYIHCLNFPLPFEGAMGNLTKLFDKNTKHLESTVPSPNWSQSEHIQDLVSRFLSLIEIWYLGKENSDVSTICNVVVHLLKTTLGFKKTEVLDDMLSNATYTELMQTLEEEHINPSYMNANIIHKMVLISLFTISKVSETEEKGAFAAKAFTFALLSQLLQKLLQQLHTFGLKNPASCYKHYVSTSTIEDISEKVEENEKSATIDTNGIEDQPKITPNGDTQNGNISDKEEKNKKESNNDTQINNKKSLLKRRRRRRVAFSDSSDLSDSEIESTSIESSLHDSDSSLEFEDDSKTDISENEDDPESTSNNGLVLGSSKEIIEEGHEIKEIIVQKEETNKTKAVKEFVSEDLKVPNTGLDAVRIQNFLKGDNFLPSLKLLQDWMLTEKELILSCGESGDSLFQCIVDLINILEYHFKTKRQDTVEFIEILNYSKSVSKKLESEYKRIPLPEDVNLRGTSICKFDKDSAEWQLLNNYKPTNYEENIIRILSFIDFGHQIAKIVPRIRYNRSLQIFYLKKVSTPKLNTKINHKRIREWHNSKKSLNEGAEGGLLRRLGQLWLASKVRELERYGNAEPAPALLALDAAALHSHLRCVKQLLRARTYLILVPTVVLQELDELKRELSGARDAIRWLEAQLQTGSRFLRAQRPGQARPLPLLKYPRKAPAHIHNFIQILEFCYHFIAEEKQPQGGGDQDGAAQSKSAPLLLLLTGNEPGAIDDQYKEFSVKGAAQAAGISLQHIGDFYTQWRNTVHKGGKKR</sequence>
<dbReference type="GO" id="GO:0000184">
    <property type="term" value="P:nuclear-transcribed mRNA catabolic process, nonsense-mediated decay"/>
    <property type="evidence" value="ECO:0007669"/>
    <property type="project" value="UniProtKB-KW"/>
</dbReference>
<dbReference type="PANTHER" id="PTHR15696:SF7">
    <property type="entry name" value="NONSENSE-MEDIATED MRNA DECAY FACTOR"/>
    <property type="match status" value="1"/>
</dbReference>
<dbReference type="InterPro" id="IPR018834">
    <property type="entry name" value="DNA/RNA-bd_Est1-type"/>
</dbReference>
<dbReference type="InterPro" id="IPR011990">
    <property type="entry name" value="TPR-like_helical_dom_sf"/>
</dbReference>
<dbReference type="Pfam" id="PF10374">
    <property type="entry name" value="EST1"/>
    <property type="match status" value="1"/>
</dbReference>
<evidence type="ECO:0000313" key="10">
    <source>
        <dbReference type="EMBL" id="GBP79847.1"/>
    </source>
</evidence>